<dbReference type="GO" id="GO:0000245">
    <property type="term" value="P:spliceosomal complex assembly"/>
    <property type="evidence" value="ECO:0007669"/>
    <property type="project" value="TreeGrafter"/>
</dbReference>
<protein>
    <recommendedName>
        <fullName evidence="1">non-specific serine/threonine protein kinase</fullName>
        <ecNumber evidence="1">2.7.11.1</ecNumber>
    </recommendedName>
</protein>
<dbReference type="SUPFAM" id="SSF56112">
    <property type="entry name" value="Protein kinase-like (PK-like)"/>
    <property type="match status" value="1"/>
</dbReference>
<evidence type="ECO:0000313" key="10">
    <source>
        <dbReference type="Ensembl" id="ENSABRP00000016237.1"/>
    </source>
</evidence>
<evidence type="ECO:0000256" key="6">
    <source>
        <dbReference type="ARBA" id="ARBA00022840"/>
    </source>
</evidence>
<evidence type="ECO:0000256" key="5">
    <source>
        <dbReference type="ARBA" id="ARBA00022777"/>
    </source>
</evidence>
<accession>A0A8B9CB46</accession>
<dbReference type="PANTHER" id="PTHR47634:SF23">
    <property type="entry name" value="LOC100144966 PROTEIN"/>
    <property type="match status" value="1"/>
</dbReference>
<keyword evidence="11" id="KW-1185">Reference proteome</keyword>
<evidence type="ECO:0000256" key="8">
    <source>
        <dbReference type="ARBA" id="ARBA00048679"/>
    </source>
</evidence>
<dbReference type="InterPro" id="IPR051334">
    <property type="entry name" value="SRPK"/>
</dbReference>
<dbReference type="EC" id="2.7.11.1" evidence="1"/>
<evidence type="ECO:0000256" key="7">
    <source>
        <dbReference type="ARBA" id="ARBA00047899"/>
    </source>
</evidence>
<dbReference type="Gene3D" id="1.10.510.10">
    <property type="entry name" value="Transferase(Phosphotransferase) domain 1"/>
    <property type="match status" value="1"/>
</dbReference>
<dbReference type="PANTHER" id="PTHR47634">
    <property type="entry name" value="PROTEIN KINASE DOMAIN-CONTAINING PROTEIN-RELATED"/>
    <property type="match status" value="1"/>
</dbReference>
<dbReference type="GO" id="GO:0035556">
    <property type="term" value="P:intracellular signal transduction"/>
    <property type="evidence" value="ECO:0007669"/>
    <property type="project" value="TreeGrafter"/>
</dbReference>
<dbReference type="Proteomes" id="UP000694426">
    <property type="component" value="Unplaced"/>
</dbReference>
<reference evidence="10" key="2">
    <citation type="submission" date="2025-09" db="UniProtKB">
        <authorList>
            <consortium name="Ensembl"/>
        </authorList>
    </citation>
    <scope>IDENTIFICATION</scope>
</reference>
<keyword evidence="2" id="KW-0723">Serine/threonine-protein kinase</keyword>
<evidence type="ECO:0000256" key="3">
    <source>
        <dbReference type="ARBA" id="ARBA00022679"/>
    </source>
</evidence>
<feature type="compositionally biased region" description="Low complexity" evidence="9">
    <location>
        <begin position="163"/>
        <end position="174"/>
    </location>
</feature>
<dbReference type="GO" id="GO:0004674">
    <property type="term" value="F:protein serine/threonine kinase activity"/>
    <property type="evidence" value="ECO:0007669"/>
    <property type="project" value="UniProtKB-KW"/>
</dbReference>
<dbReference type="GO" id="GO:0005737">
    <property type="term" value="C:cytoplasm"/>
    <property type="evidence" value="ECO:0007669"/>
    <property type="project" value="TreeGrafter"/>
</dbReference>
<keyword evidence="4" id="KW-0547">Nucleotide-binding</keyword>
<keyword evidence="3" id="KW-0808">Transferase</keyword>
<dbReference type="Ensembl" id="ENSABRT00000023121.1">
    <property type="protein sequence ID" value="ENSABRP00000016237.1"/>
    <property type="gene ID" value="ENSABRG00000014227.1"/>
</dbReference>
<keyword evidence="5" id="KW-0418">Kinase</keyword>
<reference evidence="10" key="1">
    <citation type="submission" date="2025-08" db="UniProtKB">
        <authorList>
            <consortium name="Ensembl"/>
        </authorList>
    </citation>
    <scope>IDENTIFICATION</scope>
</reference>
<keyword evidence="6" id="KW-0067">ATP-binding</keyword>
<evidence type="ECO:0000256" key="2">
    <source>
        <dbReference type="ARBA" id="ARBA00022527"/>
    </source>
</evidence>
<name>A0A8B9CB46_9AVES</name>
<sequence>MAFEMATGECLFDPQPGKYFSRDDGRTPSVVLISLTEVSQSLYIDVFVFFFSLPPDHVARIIELLGRIPPRIAFSWNKSTKFFSRPGALLRISRLSPCSLHTVLVDRYKWRQHEAAPLTSFLLSALRYAPEHRATAAQCLQHAWLRSPSAAPGGLPPAPGRPAPLRQPLGSPPR</sequence>
<organism evidence="10 11">
    <name type="scientific">Anser brachyrhynchus</name>
    <name type="common">Pink-footed goose</name>
    <dbReference type="NCBI Taxonomy" id="132585"/>
    <lineage>
        <taxon>Eukaryota</taxon>
        <taxon>Metazoa</taxon>
        <taxon>Chordata</taxon>
        <taxon>Craniata</taxon>
        <taxon>Vertebrata</taxon>
        <taxon>Euteleostomi</taxon>
        <taxon>Archelosauria</taxon>
        <taxon>Archosauria</taxon>
        <taxon>Dinosauria</taxon>
        <taxon>Saurischia</taxon>
        <taxon>Theropoda</taxon>
        <taxon>Coelurosauria</taxon>
        <taxon>Aves</taxon>
        <taxon>Neognathae</taxon>
        <taxon>Galloanserae</taxon>
        <taxon>Anseriformes</taxon>
        <taxon>Anatidae</taxon>
        <taxon>Anserinae</taxon>
        <taxon>Anser</taxon>
    </lineage>
</organism>
<comment type="catalytic activity">
    <reaction evidence="8">
        <text>L-seryl-[protein] + ATP = O-phospho-L-seryl-[protein] + ADP + H(+)</text>
        <dbReference type="Rhea" id="RHEA:17989"/>
        <dbReference type="Rhea" id="RHEA-COMP:9863"/>
        <dbReference type="Rhea" id="RHEA-COMP:11604"/>
        <dbReference type="ChEBI" id="CHEBI:15378"/>
        <dbReference type="ChEBI" id="CHEBI:29999"/>
        <dbReference type="ChEBI" id="CHEBI:30616"/>
        <dbReference type="ChEBI" id="CHEBI:83421"/>
        <dbReference type="ChEBI" id="CHEBI:456216"/>
        <dbReference type="EC" id="2.7.11.1"/>
    </reaction>
</comment>
<comment type="catalytic activity">
    <reaction evidence="7">
        <text>L-threonyl-[protein] + ATP = O-phospho-L-threonyl-[protein] + ADP + H(+)</text>
        <dbReference type="Rhea" id="RHEA:46608"/>
        <dbReference type="Rhea" id="RHEA-COMP:11060"/>
        <dbReference type="Rhea" id="RHEA-COMP:11605"/>
        <dbReference type="ChEBI" id="CHEBI:15378"/>
        <dbReference type="ChEBI" id="CHEBI:30013"/>
        <dbReference type="ChEBI" id="CHEBI:30616"/>
        <dbReference type="ChEBI" id="CHEBI:61977"/>
        <dbReference type="ChEBI" id="CHEBI:456216"/>
        <dbReference type="EC" id="2.7.11.1"/>
    </reaction>
</comment>
<evidence type="ECO:0000256" key="1">
    <source>
        <dbReference type="ARBA" id="ARBA00012513"/>
    </source>
</evidence>
<evidence type="ECO:0000313" key="11">
    <source>
        <dbReference type="Proteomes" id="UP000694426"/>
    </source>
</evidence>
<feature type="region of interest" description="Disordered" evidence="9">
    <location>
        <begin position="150"/>
        <end position="174"/>
    </location>
</feature>
<evidence type="ECO:0000256" key="4">
    <source>
        <dbReference type="ARBA" id="ARBA00022741"/>
    </source>
</evidence>
<dbReference type="GO" id="GO:0005524">
    <property type="term" value="F:ATP binding"/>
    <property type="evidence" value="ECO:0007669"/>
    <property type="project" value="UniProtKB-KW"/>
</dbReference>
<proteinExistence type="predicted"/>
<dbReference type="InterPro" id="IPR011009">
    <property type="entry name" value="Kinase-like_dom_sf"/>
</dbReference>
<dbReference type="AlphaFoldDB" id="A0A8B9CB46"/>
<dbReference type="GO" id="GO:0050684">
    <property type="term" value="P:regulation of mRNA processing"/>
    <property type="evidence" value="ECO:0007669"/>
    <property type="project" value="TreeGrafter"/>
</dbReference>
<dbReference type="GeneTree" id="ENSGT00940000166769"/>
<dbReference type="GO" id="GO:0005634">
    <property type="term" value="C:nucleus"/>
    <property type="evidence" value="ECO:0007669"/>
    <property type="project" value="TreeGrafter"/>
</dbReference>
<evidence type="ECO:0000256" key="9">
    <source>
        <dbReference type="SAM" id="MobiDB-lite"/>
    </source>
</evidence>